<dbReference type="AlphaFoldDB" id="A0A7L5BDL7"/>
<accession>A0A7L5BDL7</accession>
<name>A0A7L5BDL7_9HYPH</name>
<evidence type="ECO:0000313" key="1">
    <source>
        <dbReference type="EMBL" id="QIB36984.1"/>
    </source>
</evidence>
<dbReference type="KEGG" id="roy:G3A56_02410"/>
<proteinExistence type="predicted"/>
<evidence type="ECO:0000313" key="2">
    <source>
        <dbReference type="Proteomes" id="UP000464865"/>
    </source>
</evidence>
<gene>
    <name evidence="1" type="ORF">G3A56_02410</name>
</gene>
<keyword evidence="2" id="KW-1185">Reference proteome</keyword>
<sequence length="341" mass="39123">MTVTKSMYRAYTEYRHGKPKPVTLPRVFKQDERRHVIHDVIDIMSDWRHSPFENEGSTRAGIRSALCLQGHRWEVSDHEAALLVGEAIKAVGAARPSWEQGQRDYYAASVYCRWCAVPLPEEEQLGQRNGQYCSGVCAKAALTYRIRASDCRDRSIIETAYRAVRREASPERTCEECGISFKPFAFSRVSQKYCTTICRDKANRKYHAKPCAVCQEPFFPKRPSQYFCSKACMGESMKTIQERTCSHCGDVFRPKNEWGGRGNFCSKECTYASLRVPKFERICGCCGDPFLAKMARAKYCSRKCILVMDKRKRRQTPAVIPFVPMHMLTAEVFDGWFMRAA</sequence>
<organism evidence="1 2">
    <name type="scientific">Rhizobium oryzihabitans</name>
    <dbReference type="NCBI Taxonomy" id="2267833"/>
    <lineage>
        <taxon>Bacteria</taxon>
        <taxon>Pseudomonadati</taxon>
        <taxon>Pseudomonadota</taxon>
        <taxon>Alphaproteobacteria</taxon>
        <taxon>Hyphomicrobiales</taxon>
        <taxon>Rhizobiaceae</taxon>
        <taxon>Rhizobium/Agrobacterium group</taxon>
        <taxon>Rhizobium</taxon>
    </lineage>
</organism>
<reference evidence="1 2" key="1">
    <citation type="submission" date="2020-02" db="EMBL/GenBank/DDBJ databases">
        <title>Plant-Promoting Endophytic Bacterium Rhizobium oryzihabitans sp. nov., Isolated from the Root of Rice.</title>
        <authorList>
            <person name="zhao J."/>
            <person name="Zhang G."/>
        </authorList>
    </citation>
    <scope>NUCLEOTIDE SEQUENCE [LARGE SCALE GENOMIC DNA]</scope>
    <source>
        <strain evidence="1 2">M15</strain>
    </source>
</reference>
<protein>
    <submittedName>
        <fullName evidence="1">Uncharacterized protein</fullName>
    </submittedName>
</protein>
<dbReference type="RefSeq" id="WP_164056132.1">
    <property type="nucleotide sequence ID" value="NZ_CP048632.1"/>
</dbReference>
<dbReference type="Proteomes" id="UP000464865">
    <property type="component" value="Chromosome M15-11"/>
</dbReference>
<dbReference type="EMBL" id="CP048632">
    <property type="protein sequence ID" value="QIB36984.1"/>
    <property type="molecule type" value="Genomic_DNA"/>
</dbReference>